<dbReference type="Gene3D" id="3.40.50.300">
    <property type="entry name" value="P-loop containing nucleotide triphosphate hydrolases"/>
    <property type="match status" value="2"/>
</dbReference>
<dbReference type="SUPFAM" id="SSF52540">
    <property type="entry name" value="P-loop containing nucleoside triphosphate hydrolases"/>
    <property type="match status" value="1"/>
</dbReference>
<dbReference type="InterPro" id="IPR040632">
    <property type="entry name" value="Sulfotransfer_4"/>
</dbReference>
<dbReference type="PANTHER" id="PTHR36978">
    <property type="entry name" value="P-LOOP CONTAINING NUCLEOTIDE TRIPHOSPHATE HYDROLASE"/>
    <property type="match status" value="1"/>
</dbReference>
<keyword evidence="2" id="KW-1185">Reference proteome</keyword>
<evidence type="ECO:0000313" key="2">
    <source>
        <dbReference type="Proteomes" id="UP001642483"/>
    </source>
</evidence>
<dbReference type="Proteomes" id="UP001642483">
    <property type="component" value="Unassembled WGS sequence"/>
</dbReference>
<dbReference type="Pfam" id="PF17784">
    <property type="entry name" value="Sulfotransfer_4"/>
    <property type="match status" value="2"/>
</dbReference>
<sequence>MKVICAGYPKTGTKSMQAAVTELGYNDYDAMENFAYLQDDWIKIFKEGGTTEDFRRMFENVDAVTDVPAAAYWDEIHKAFPDAKVESIDQSGKAKVTTCMRMCKRSYKPVVCISRLLQFAGLIFLFSNQHQINSTTIKSNQPIVLTMRDDEDTWAESMSHQLKAQNNRLLGLIFMLSPTYWKLKKYGDRMLMACLGSTMQTNLFGPIQFNMALARMKYRRHNAHVLQNAPKDKLLVYNVKEGWEPLCKFLGVEVPSKPFPRRNVKGSIVKEFMKKDPTLQRIKREVIGTLLLLLSCGLGFKFAKESSISSWYQRLLVFPKLVWK</sequence>
<reference evidence="1 2" key="1">
    <citation type="submission" date="2024-02" db="EMBL/GenBank/DDBJ databases">
        <authorList>
            <person name="Daric V."/>
            <person name="Darras S."/>
        </authorList>
    </citation>
    <scope>NUCLEOTIDE SEQUENCE [LARGE SCALE GENOMIC DNA]</scope>
</reference>
<dbReference type="EMBL" id="CAWYQH010000103">
    <property type="protein sequence ID" value="CAK8686992.1"/>
    <property type="molecule type" value="Genomic_DNA"/>
</dbReference>
<evidence type="ECO:0000313" key="1">
    <source>
        <dbReference type="EMBL" id="CAK8686992.1"/>
    </source>
</evidence>
<gene>
    <name evidence="1" type="ORF">CVLEPA_LOCUS19025</name>
</gene>
<name>A0ABP0G597_CLALP</name>
<dbReference type="PANTHER" id="PTHR36978:SF4">
    <property type="entry name" value="P-LOOP CONTAINING NUCLEOSIDE TRIPHOSPHATE HYDROLASE PROTEIN"/>
    <property type="match status" value="1"/>
</dbReference>
<accession>A0ABP0G597</accession>
<dbReference type="InterPro" id="IPR027417">
    <property type="entry name" value="P-loop_NTPase"/>
</dbReference>
<organism evidence="1 2">
    <name type="scientific">Clavelina lepadiformis</name>
    <name type="common">Light-bulb sea squirt</name>
    <name type="synonym">Ascidia lepadiformis</name>
    <dbReference type="NCBI Taxonomy" id="159417"/>
    <lineage>
        <taxon>Eukaryota</taxon>
        <taxon>Metazoa</taxon>
        <taxon>Chordata</taxon>
        <taxon>Tunicata</taxon>
        <taxon>Ascidiacea</taxon>
        <taxon>Aplousobranchia</taxon>
        <taxon>Clavelinidae</taxon>
        <taxon>Clavelina</taxon>
    </lineage>
</organism>
<comment type="caution">
    <text evidence="1">The sequence shown here is derived from an EMBL/GenBank/DDBJ whole genome shotgun (WGS) entry which is preliminary data.</text>
</comment>
<evidence type="ECO:0008006" key="3">
    <source>
        <dbReference type="Google" id="ProtNLM"/>
    </source>
</evidence>
<protein>
    <recommendedName>
        <fullName evidence="3">Sulfotransferase</fullName>
    </recommendedName>
</protein>
<proteinExistence type="predicted"/>